<dbReference type="Proteomes" id="UP001234989">
    <property type="component" value="Chromosome 6"/>
</dbReference>
<accession>A0AAF0R140</accession>
<organism evidence="1 2">
    <name type="scientific">Solanum verrucosum</name>
    <dbReference type="NCBI Taxonomy" id="315347"/>
    <lineage>
        <taxon>Eukaryota</taxon>
        <taxon>Viridiplantae</taxon>
        <taxon>Streptophyta</taxon>
        <taxon>Embryophyta</taxon>
        <taxon>Tracheophyta</taxon>
        <taxon>Spermatophyta</taxon>
        <taxon>Magnoliopsida</taxon>
        <taxon>eudicotyledons</taxon>
        <taxon>Gunneridae</taxon>
        <taxon>Pentapetalae</taxon>
        <taxon>asterids</taxon>
        <taxon>lamiids</taxon>
        <taxon>Solanales</taxon>
        <taxon>Solanaceae</taxon>
        <taxon>Solanoideae</taxon>
        <taxon>Solaneae</taxon>
        <taxon>Solanum</taxon>
    </lineage>
</organism>
<dbReference type="EMBL" id="CP133617">
    <property type="protein sequence ID" value="WMV32102.1"/>
    <property type="molecule type" value="Genomic_DNA"/>
</dbReference>
<evidence type="ECO:0000313" key="2">
    <source>
        <dbReference type="Proteomes" id="UP001234989"/>
    </source>
</evidence>
<name>A0AAF0R140_SOLVR</name>
<feature type="non-terminal residue" evidence="1">
    <location>
        <position position="1"/>
    </location>
</feature>
<evidence type="ECO:0000313" key="1">
    <source>
        <dbReference type="EMBL" id="WMV32102.1"/>
    </source>
</evidence>
<reference evidence="1" key="1">
    <citation type="submission" date="2023-08" db="EMBL/GenBank/DDBJ databases">
        <title>A de novo genome assembly of Solanum verrucosum Schlechtendal, a Mexican diploid species geographically isolated from the other diploid A-genome species in potato relatives.</title>
        <authorList>
            <person name="Hosaka K."/>
        </authorList>
    </citation>
    <scope>NUCLEOTIDE SEQUENCE</scope>
    <source>
        <tissue evidence="1">Young leaves</tissue>
    </source>
</reference>
<protein>
    <submittedName>
        <fullName evidence="1">Uncharacterized protein</fullName>
    </submittedName>
</protein>
<keyword evidence="2" id="KW-1185">Reference proteome</keyword>
<sequence>PTSQLPKGISQLYELGIEKTWWCWKDHSKGFATITGTTPNSF</sequence>
<dbReference type="AlphaFoldDB" id="A0AAF0R140"/>
<gene>
    <name evidence="1" type="ORF">MTR67_025487</name>
</gene>
<proteinExistence type="predicted"/>